<dbReference type="PANTHER" id="PTHR12243:SF69">
    <property type="entry name" value="SI:CH73-59F11.3"/>
    <property type="match status" value="1"/>
</dbReference>
<dbReference type="GO" id="GO:0006357">
    <property type="term" value="P:regulation of transcription by RNA polymerase II"/>
    <property type="evidence" value="ECO:0007669"/>
    <property type="project" value="TreeGrafter"/>
</dbReference>
<dbReference type="OrthoDB" id="6703957at2759"/>
<proteinExistence type="predicted"/>
<name>A0A9P0FC51_BRAAE</name>
<keyword evidence="5" id="KW-1185">Reference proteome</keyword>
<protein>
    <recommendedName>
        <fullName evidence="3">BESS domain-containing protein</fullName>
    </recommendedName>
</protein>
<dbReference type="Pfam" id="PF02944">
    <property type="entry name" value="BESS"/>
    <property type="match status" value="1"/>
</dbReference>
<organism evidence="4 5">
    <name type="scientific">Brassicogethes aeneus</name>
    <name type="common">Rape pollen beetle</name>
    <name type="synonym">Meligethes aeneus</name>
    <dbReference type="NCBI Taxonomy" id="1431903"/>
    <lineage>
        <taxon>Eukaryota</taxon>
        <taxon>Metazoa</taxon>
        <taxon>Ecdysozoa</taxon>
        <taxon>Arthropoda</taxon>
        <taxon>Hexapoda</taxon>
        <taxon>Insecta</taxon>
        <taxon>Pterygota</taxon>
        <taxon>Neoptera</taxon>
        <taxon>Endopterygota</taxon>
        <taxon>Coleoptera</taxon>
        <taxon>Polyphaga</taxon>
        <taxon>Cucujiformia</taxon>
        <taxon>Nitidulidae</taxon>
        <taxon>Meligethinae</taxon>
        <taxon>Brassicogethes</taxon>
    </lineage>
</organism>
<evidence type="ECO:0000259" key="3">
    <source>
        <dbReference type="PROSITE" id="PS51031"/>
    </source>
</evidence>
<dbReference type="GO" id="GO:0005634">
    <property type="term" value="C:nucleus"/>
    <property type="evidence" value="ECO:0007669"/>
    <property type="project" value="UniProtKB-SubCell"/>
</dbReference>
<feature type="domain" description="BESS" evidence="3">
    <location>
        <begin position="151"/>
        <end position="190"/>
    </location>
</feature>
<dbReference type="Proteomes" id="UP001154078">
    <property type="component" value="Chromosome 11"/>
</dbReference>
<dbReference type="AlphaFoldDB" id="A0A9P0FC51"/>
<evidence type="ECO:0000313" key="4">
    <source>
        <dbReference type="EMBL" id="CAH0549774.1"/>
    </source>
</evidence>
<dbReference type="InterPro" id="IPR006578">
    <property type="entry name" value="MADF-dom"/>
</dbReference>
<feature type="compositionally biased region" description="Polar residues" evidence="2">
    <location>
        <begin position="94"/>
        <end position="119"/>
    </location>
</feature>
<keyword evidence="1" id="KW-0539">Nucleus</keyword>
<accession>A0A9P0FC51</accession>
<comment type="subcellular location">
    <subcellularLocation>
        <location evidence="1">Nucleus</location>
    </subcellularLocation>
</comment>
<dbReference type="InterPro" id="IPR004210">
    <property type="entry name" value="BESS_motif"/>
</dbReference>
<reference evidence="4" key="1">
    <citation type="submission" date="2021-12" db="EMBL/GenBank/DDBJ databases">
        <authorList>
            <person name="King R."/>
        </authorList>
    </citation>
    <scope>NUCLEOTIDE SEQUENCE</scope>
</reference>
<dbReference type="GO" id="GO:0003677">
    <property type="term" value="F:DNA binding"/>
    <property type="evidence" value="ECO:0007669"/>
    <property type="project" value="InterPro"/>
</dbReference>
<dbReference type="InterPro" id="IPR039353">
    <property type="entry name" value="TF_Adf1"/>
</dbReference>
<dbReference type="PANTHER" id="PTHR12243">
    <property type="entry name" value="MADF DOMAIN TRANSCRIPTION FACTOR"/>
    <property type="match status" value="1"/>
</dbReference>
<dbReference type="EMBL" id="OV121142">
    <property type="protein sequence ID" value="CAH0549774.1"/>
    <property type="molecule type" value="Genomic_DNA"/>
</dbReference>
<dbReference type="GO" id="GO:0005667">
    <property type="term" value="C:transcription regulator complex"/>
    <property type="evidence" value="ECO:0007669"/>
    <property type="project" value="TreeGrafter"/>
</dbReference>
<dbReference type="Pfam" id="PF10545">
    <property type="entry name" value="MADF_DNA_bdg"/>
    <property type="match status" value="1"/>
</dbReference>
<evidence type="ECO:0000256" key="2">
    <source>
        <dbReference type="SAM" id="MobiDB-lite"/>
    </source>
</evidence>
<dbReference type="PROSITE" id="PS51031">
    <property type="entry name" value="BESS"/>
    <property type="match status" value="1"/>
</dbReference>
<feature type="region of interest" description="Disordered" evidence="2">
    <location>
        <begin position="94"/>
        <end position="124"/>
    </location>
</feature>
<evidence type="ECO:0000313" key="5">
    <source>
        <dbReference type="Proteomes" id="UP001154078"/>
    </source>
</evidence>
<gene>
    <name evidence="4" type="ORF">MELIAE_LOCUS2814</name>
</gene>
<sequence length="192" mass="22058">MPEACEQRWIVMRNKYTKIKREIRASPSGSAASQCTWPYFEMMGFLDPFLTTRRTTSNYQIFPKQEISAQSPPSSPFIAWDTNSQVTSDSTFESNSRVQTPLSATLDNHETPSTSNSRTMPKKRNAQEAMIDKMSTCFDNFNKRVQSSPTPDEDLHFARSLAQDMKILTPLQKIQLKRTIYELLENFANKNL</sequence>
<evidence type="ECO:0000256" key="1">
    <source>
        <dbReference type="PROSITE-ProRule" id="PRU00371"/>
    </source>
</evidence>